<dbReference type="InterPro" id="IPR036390">
    <property type="entry name" value="WH_DNA-bd_sf"/>
</dbReference>
<evidence type="ECO:0000313" key="6">
    <source>
        <dbReference type="Proteomes" id="UP000490980"/>
    </source>
</evidence>
<dbReference type="AlphaFoldDB" id="A0A7X5ZJV4"/>
<proteinExistence type="predicted"/>
<evidence type="ECO:0000256" key="1">
    <source>
        <dbReference type="ARBA" id="ARBA00023015"/>
    </source>
</evidence>
<dbReference type="SUPFAM" id="SSF46785">
    <property type="entry name" value="Winged helix' DNA-binding domain"/>
    <property type="match status" value="1"/>
</dbReference>
<evidence type="ECO:0000313" key="5">
    <source>
        <dbReference type="EMBL" id="NII08121.1"/>
    </source>
</evidence>
<dbReference type="PANTHER" id="PTHR39515:SF2">
    <property type="entry name" value="HTH-TYPE TRANSCRIPTIONAL REGULATOR RV0880"/>
    <property type="match status" value="1"/>
</dbReference>
<dbReference type="InterPro" id="IPR036388">
    <property type="entry name" value="WH-like_DNA-bd_sf"/>
</dbReference>
<dbReference type="InterPro" id="IPR000835">
    <property type="entry name" value="HTH_MarR-typ"/>
</dbReference>
<dbReference type="EMBL" id="JAARLZ010000010">
    <property type="protein sequence ID" value="NII08121.1"/>
    <property type="molecule type" value="Genomic_DNA"/>
</dbReference>
<evidence type="ECO:0000256" key="3">
    <source>
        <dbReference type="ARBA" id="ARBA00023163"/>
    </source>
</evidence>
<evidence type="ECO:0000259" key="4">
    <source>
        <dbReference type="PROSITE" id="PS50995"/>
    </source>
</evidence>
<dbReference type="SMART" id="SM00347">
    <property type="entry name" value="HTH_MARR"/>
    <property type="match status" value="1"/>
</dbReference>
<comment type="caution">
    <text evidence="5">The sequence shown here is derived from an EMBL/GenBank/DDBJ whole genome shotgun (WGS) entry which is preliminary data.</text>
</comment>
<gene>
    <name evidence="5" type="ORF">HBF25_17190</name>
</gene>
<organism evidence="5 6">
    <name type="scientific">Luteibacter anthropi</name>
    <dbReference type="NCBI Taxonomy" id="564369"/>
    <lineage>
        <taxon>Bacteria</taxon>
        <taxon>Pseudomonadati</taxon>
        <taxon>Pseudomonadota</taxon>
        <taxon>Gammaproteobacteria</taxon>
        <taxon>Lysobacterales</taxon>
        <taxon>Rhodanobacteraceae</taxon>
        <taxon>Luteibacter</taxon>
    </lineage>
</organism>
<dbReference type="InterPro" id="IPR023187">
    <property type="entry name" value="Tscrpt_reg_MarR-type_CS"/>
</dbReference>
<dbReference type="GO" id="GO:0003677">
    <property type="term" value="F:DNA binding"/>
    <property type="evidence" value="ECO:0007669"/>
    <property type="project" value="UniProtKB-KW"/>
</dbReference>
<sequence>MTSPTSPDIEAIATDLLTACGQLVRRLRAESNRLELTWSQSVILARLDAMGPTSTADLARAEAVKPQSMGASLAVLEGEGLVERSPHPSDGRQFLFSLTDAGRGVRERTRRIKLAWLSEALGSLDEAERDELARAASVIARLADTPAEG</sequence>
<dbReference type="PROSITE" id="PS01117">
    <property type="entry name" value="HTH_MARR_1"/>
    <property type="match status" value="1"/>
</dbReference>
<dbReference type="RefSeq" id="WP_166950557.1">
    <property type="nucleotide sequence ID" value="NZ_CP077072.1"/>
</dbReference>
<name>A0A7X5ZJV4_9GAMM</name>
<dbReference type="Pfam" id="PF01047">
    <property type="entry name" value="MarR"/>
    <property type="match status" value="1"/>
</dbReference>
<dbReference type="GO" id="GO:0003700">
    <property type="term" value="F:DNA-binding transcription factor activity"/>
    <property type="evidence" value="ECO:0007669"/>
    <property type="project" value="InterPro"/>
</dbReference>
<evidence type="ECO:0000256" key="2">
    <source>
        <dbReference type="ARBA" id="ARBA00023125"/>
    </source>
</evidence>
<feature type="domain" description="HTH marR-type" evidence="4">
    <location>
        <begin position="13"/>
        <end position="144"/>
    </location>
</feature>
<reference evidence="5 6" key="1">
    <citation type="submission" date="2020-03" db="EMBL/GenBank/DDBJ databases">
        <authorList>
            <person name="Lai Q."/>
        </authorList>
    </citation>
    <scope>NUCLEOTIDE SEQUENCE [LARGE SCALE GENOMIC DNA]</scope>
    <source>
        <strain evidence="5 6">CCUG 25036</strain>
    </source>
</reference>
<keyword evidence="3" id="KW-0804">Transcription</keyword>
<keyword evidence="6" id="KW-1185">Reference proteome</keyword>
<accession>A0A7X5ZJV4</accession>
<keyword evidence="1" id="KW-0805">Transcription regulation</keyword>
<dbReference type="Gene3D" id="1.10.10.10">
    <property type="entry name" value="Winged helix-like DNA-binding domain superfamily/Winged helix DNA-binding domain"/>
    <property type="match status" value="1"/>
</dbReference>
<protein>
    <submittedName>
        <fullName evidence="5">MarR family transcriptional regulator</fullName>
    </submittedName>
</protein>
<keyword evidence="2" id="KW-0238">DNA-binding</keyword>
<dbReference type="InterPro" id="IPR052526">
    <property type="entry name" value="HTH-type_Bedaq_tolerance"/>
</dbReference>
<dbReference type="PROSITE" id="PS50995">
    <property type="entry name" value="HTH_MARR_2"/>
    <property type="match status" value="1"/>
</dbReference>
<dbReference type="PANTHER" id="PTHR39515">
    <property type="entry name" value="CONSERVED PROTEIN"/>
    <property type="match status" value="1"/>
</dbReference>
<dbReference type="Proteomes" id="UP000490980">
    <property type="component" value="Unassembled WGS sequence"/>
</dbReference>